<dbReference type="GO" id="GO:0005783">
    <property type="term" value="C:endoplasmic reticulum"/>
    <property type="evidence" value="ECO:0007669"/>
    <property type="project" value="TreeGrafter"/>
</dbReference>
<name>A0A316VFL4_9BASI</name>
<evidence type="ECO:0000313" key="4">
    <source>
        <dbReference type="EMBL" id="PWN34265.1"/>
    </source>
</evidence>
<reference evidence="4 5" key="1">
    <citation type="journal article" date="2018" name="Mol. Biol. Evol.">
        <title>Broad Genomic Sampling Reveals a Smut Pathogenic Ancestry of the Fungal Clade Ustilaginomycotina.</title>
        <authorList>
            <person name="Kijpornyongpan T."/>
            <person name="Mondo S.J."/>
            <person name="Barry K."/>
            <person name="Sandor L."/>
            <person name="Lee J."/>
            <person name="Lipzen A."/>
            <person name="Pangilinan J."/>
            <person name="LaButti K."/>
            <person name="Hainaut M."/>
            <person name="Henrissat B."/>
            <person name="Grigoriev I.V."/>
            <person name="Spatafora J.W."/>
            <person name="Aime M.C."/>
        </authorList>
    </citation>
    <scope>NUCLEOTIDE SEQUENCE [LARGE SCALE GENOMIC DNA]</scope>
    <source>
        <strain evidence="4 5">MCA 3882</strain>
    </source>
</reference>
<dbReference type="EMBL" id="KZ819604">
    <property type="protein sequence ID" value="PWN34265.1"/>
    <property type="molecule type" value="Genomic_DNA"/>
</dbReference>
<dbReference type="GeneID" id="37017890"/>
<dbReference type="PROSITE" id="PS51791">
    <property type="entry name" value="HSAC2"/>
    <property type="match status" value="1"/>
</dbReference>
<dbReference type="STRING" id="1280837.A0A316VFL4"/>
<organism evidence="4 5">
    <name type="scientific">Meira miltonrushii</name>
    <dbReference type="NCBI Taxonomy" id="1280837"/>
    <lineage>
        <taxon>Eukaryota</taxon>
        <taxon>Fungi</taxon>
        <taxon>Dikarya</taxon>
        <taxon>Basidiomycota</taxon>
        <taxon>Ustilaginomycotina</taxon>
        <taxon>Exobasidiomycetes</taxon>
        <taxon>Exobasidiales</taxon>
        <taxon>Brachybasidiaceae</taxon>
        <taxon>Meira</taxon>
    </lineage>
</organism>
<feature type="domain" description="HSac2" evidence="3">
    <location>
        <begin position="481"/>
        <end position="638"/>
    </location>
</feature>
<dbReference type="InterPro" id="IPR002013">
    <property type="entry name" value="SAC_dom"/>
</dbReference>
<dbReference type="RefSeq" id="XP_025354567.1">
    <property type="nucleotide sequence ID" value="XM_025496109.1"/>
</dbReference>
<evidence type="ECO:0008006" key="6">
    <source>
        <dbReference type="Google" id="ProtNLM"/>
    </source>
</evidence>
<dbReference type="Pfam" id="PF12456">
    <property type="entry name" value="hSac2"/>
    <property type="match status" value="1"/>
</dbReference>
<dbReference type="InterPro" id="IPR022158">
    <property type="entry name" value="Inositol_phosphatase"/>
</dbReference>
<feature type="region of interest" description="Disordered" evidence="1">
    <location>
        <begin position="32"/>
        <end position="76"/>
    </location>
</feature>
<dbReference type="Proteomes" id="UP000245771">
    <property type="component" value="Unassembled WGS sequence"/>
</dbReference>
<gene>
    <name evidence="4" type="ORF">FA14DRAFT_115454</name>
</gene>
<feature type="non-terminal residue" evidence="4">
    <location>
        <position position="722"/>
    </location>
</feature>
<evidence type="ECO:0000259" key="3">
    <source>
        <dbReference type="PROSITE" id="PS51791"/>
    </source>
</evidence>
<dbReference type="InterPro" id="IPR034753">
    <property type="entry name" value="hSac2"/>
</dbReference>
<dbReference type="Pfam" id="PF02383">
    <property type="entry name" value="Syja_N"/>
    <property type="match status" value="1"/>
</dbReference>
<feature type="non-terminal residue" evidence="4">
    <location>
        <position position="1"/>
    </location>
</feature>
<evidence type="ECO:0000256" key="1">
    <source>
        <dbReference type="SAM" id="MobiDB-lite"/>
    </source>
</evidence>
<protein>
    <recommendedName>
        <fullName evidence="6">SAC domain-containing protein</fullName>
    </recommendedName>
</protein>
<dbReference type="PANTHER" id="PTHR45662:SF7">
    <property type="entry name" value="SACI DOMAIN PROTEIN (AFU_ORTHOLOGUE AFUA_1G15890)"/>
    <property type="match status" value="1"/>
</dbReference>
<dbReference type="AlphaFoldDB" id="A0A316VFL4"/>
<proteinExistence type="predicted"/>
<dbReference type="PROSITE" id="PS50275">
    <property type="entry name" value="SAC"/>
    <property type="match status" value="1"/>
</dbReference>
<keyword evidence="5" id="KW-1185">Reference proteome</keyword>
<evidence type="ECO:0000313" key="5">
    <source>
        <dbReference type="Proteomes" id="UP000245771"/>
    </source>
</evidence>
<feature type="domain" description="SAC" evidence="2">
    <location>
        <begin position="10"/>
        <end position="409"/>
    </location>
</feature>
<accession>A0A316VFL4</accession>
<dbReference type="GO" id="GO:0046856">
    <property type="term" value="P:phosphatidylinositol dephosphorylation"/>
    <property type="evidence" value="ECO:0007669"/>
    <property type="project" value="TreeGrafter"/>
</dbReference>
<sequence length="722" mass="81328">ELEEKVVKETARQYSRGEMWFAYDFDLTTPQQRKQNALESMSKGNKSEQKKSNNGNSGNATTSSHRGLDPNAEPWPTLPLWRRVDRRFWHNENLSKDFVEAGLHGLVLPLMQGYFQVTHLPIDTPSPPMRTLDLSGDAMDAVSEVTTRTRLYAQLLVISRRSKERAGLRYQRRGLNNQGQVANFVESEQILFVRRGDEEAHVMSFVQFRGSIPLYWSQDPFSMKPPPLLEGSAEDNRKAFAKHFESQLQNHSKVICINLAEQHGKEGQITKAYDDACKQFSNEKVVYKAFDFHEECKGMKFERVGKLIDEMRETELRQMDCFWKCVKAEKGEKVIYSKQQGAFRVSCLDCLDRTNVVQSAFARHMLSVQLERIGVHIASGQSGRDEAFDFAFNDSWANNGDMISQIYAGTRALKGDFTRTGKRNFIGMMNDATNSVYRMMQGAVTDFFKQTVIDFQYGFSSLATLERYNDDLVAPDPSQSNRLARARAHAIEMTARDVVPSNEKLLAGWTLFSPIESNRIETPKLEEKVVLLTNKALYSCGYDFTAEKIAEFSKIKMGDILSIKRGAYILSPNEGYHPENHWGLIVSYISEERRMNTSSIRNKPSNEAVSPSAVNFIAFRAVVDDASLATLQGLDGSIKAAPQFAAHLRNSAERSNTALTSHDVVDAIVSLLVDQCAAAGACDLDDLSDFVKDETIQSLAQAKANASLFAPLIEGLKRRVWL</sequence>
<dbReference type="PANTHER" id="PTHR45662">
    <property type="entry name" value="PHOSPHATIDYLINOSITIDE PHOSPHATASE SAC1"/>
    <property type="match status" value="1"/>
</dbReference>
<evidence type="ECO:0000259" key="2">
    <source>
        <dbReference type="PROSITE" id="PS50275"/>
    </source>
</evidence>
<dbReference type="OrthoDB" id="405996at2759"/>
<dbReference type="GO" id="GO:0043812">
    <property type="term" value="F:phosphatidylinositol-4-phosphate phosphatase activity"/>
    <property type="evidence" value="ECO:0007669"/>
    <property type="project" value="TreeGrafter"/>
</dbReference>
<dbReference type="InParanoid" id="A0A316VFL4"/>